<dbReference type="Gene3D" id="3.90.25.10">
    <property type="entry name" value="UDP-galactose 4-epimerase, domain 1"/>
    <property type="match status" value="1"/>
</dbReference>
<reference evidence="4 5" key="1">
    <citation type="journal article" date="2020" name="Microbiol. Resour. Announc.">
        <title>Draft Genome Sequence of a Cladosporium Species Isolated from the Mesophotic Ascidian Didemnum maculosum.</title>
        <authorList>
            <person name="Gioti A."/>
            <person name="Siaperas R."/>
            <person name="Nikolaivits E."/>
            <person name="Le Goff G."/>
            <person name="Ouazzani J."/>
            <person name="Kotoulas G."/>
            <person name="Topakas E."/>
        </authorList>
    </citation>
    <scope>NUCLEOTIDE SEQUENCE [LARGE SCALE GENOMIC DNA]</scope>
    <source>
        <strain evidence="4 5">TM138-S3</strain>
    </source>
</reference>
<evidence type="ECO:0000313" key="5">
    <source>
        <dbReference type="Proteomes" id="UP000803884"/>
    </source>
</evidence>
<dbReference type="InterPro" id="IPR036291">
    <property type="entry name" value="NAD(P)-bd_dom_sf"/>
</dbReference>
<comment type="similarity">
    <text evidence="1">Belongs to the NmrA-type oxidoreductase family.</text>
</comment>
<evidence type="ECO:0000256" key="1">
    <source>
        <dbReference type="ARBA" id="ARBA00006328"/>
    </source>
</evidence>
<gene>
    <name evidence="4" type="ORF">WHR41_02582</name>
</gene>
<proteinExistence type="inferred from homology"/>
<dbReference type="Proteomes" id="UP000803884">
    <property type="component" value="Unassembled WGS sequence"/>
</dbReference>
<dbReference type="Gene3D" id="3.40.50.720">
    <property type="entry name" value="NAD(P)-binding Rossmann-like Domain"/>
    <property type="match status" value="1"/>
</dbReference>
<dbReference type="EMBL" id="JAAQHG020000006">
    <property type="protein sequence ID" value="KAL1588921.1"/>
    <property type="molecule type" value="Genomic_DNA"/>
</dbReference>
<evidence type="ECO:0000259" key="3">
    <source>
        <dbReference type="Pfam" id="PF05368"/>
    </source>
</evidence>
<keyword evidence="2" id="KW-0521">NADP</keyword>
<dbReference type="Pfam" id="PF05368">
    <property type="entry name" value="NmrA"/>
    <property type="match status" value="1"/>
</dbReference>
<dbReference type="SUPFAM" id="SSF51735">
    <property type="entry name" value="NAD(P)-binding Rossmann-fold domains"/>
    <property type="match status" value="1"/>
</dbReference>
<sequence>MSSKLIVVVGATGLQGGSVARHFAKMSGWKVRGITRNPEKPSNAPLRELGIDLIFADLNDPVSLDKAFQGANVIFANTDFWQFLNDPSTYAEAEKQGRYPNQIAEDLEIQQGKNAADAAARHAGTLDRFVWSTLSDIKKWSKGEFAWNLHFNSKAAVTDYIKESHPDLAAKTSYLQVGMYLQNWKMNPALRPRKESDGTFTMDIPKDMDHDIGAPLVDPSHDTGFFVEALVREPAGANMIGYAKSMTFGDLWRTWAKIQGVELKIQDREIDFGEMPEFLAWEFKDGFNAWRKLGFAGGDPEAKGCEEFGVDMNKLTDVEGWIRKEDFSSLLKGK</sequence>
<dbReference type="RefSeq" id="XP_069232026.1">
    <property type="nucleotide sequence ID" value="XM_069371188.1"/>
</dbReference>
<evidence type="ECO:0000256" key="2">
    <source>
        <dbReference type="ARBA" id="ARBA00022857"/>
    </source>
</evidence>
<feature type="domain" description="NmrA-like" evidence="3">
    <location>
        <begin position="3"/>
        <end position="237"/>
    </location>
</feature>
<dbReference type="PANTHER" id="PTHR42748:SF26">
    <property type="entry name" value="NMRA-LIKE DOMAIN-CONTAINING PROTEIN"/>
    <property type="match status" value="1"/>
</dbReference>
<dbReference type="InterPro" id="IPR051164">
    <property type="entry name" value="NmrA-like_oxidored"/>
</dbReference>
<organism evidence="4 5">
    <name type="scientific">Cladosporium halotolerans</name>
    <dbReference type="NCBI Taxonomy" id="1052096"/>
    <lineage>
        <taxon>Eukaryota</taxon>
        <taxon>Fungi</taxon>
        <taxon>Dikarya</taxon>
        <taxon>Ascomycota</taxon>
        <taxon>Pezizomycotina</taxon>
        <taxon>Dothideomycetes</taxon>
        <taxon>Dothideomycetidae</taxon>
        <taxon>Cladosporiales</taxon>
        <taxon>Cladosporiaceae</taxon>
        <taxon>Cladosporium</taxon>
    </lineage>
</organism>
<accession>A0AB34KZG3</accession>
<comment type="caution">
    <text evidence="4">The sequence shown here is derived from an EMBL/GenBank/DDBJ whole genome shotgun (WGS) entry which is preliminary data.</text>
</comment>
<keyword evidence="5" id="KW-1185">Reference proteome</keyword>
<evidence type="ECO:0000313" key="4">
    <source>
        <dbReference type="EMBL" id="KAL1588921.1"/>
    </source>
</evidence>
<dbReference type="GeneID" id="96004026"/>
<dbReference type="GO" id="GO:0005634">
    <property type="term" value="C:nucleus"/>
    <property type="evidence" value="ECO:0007669"/>
    <property type="project" value="TreeGrafter"/>
</dbReference>
<dbReference type="AlphaFoldDB" id="A0AB34KZG3"/>
<protein>
    <recommendedName>
        <fullName evidence="3">NmrA-like domain-containing protein</fullName>
    </recommendedName>
</protein>
<name>A0AB34KZG3_9PEZI</name>
<dbReference type="PANTHER" id="PTHR42748">
    <property type="entry name" value="NITROGEN METABOLITE REPRESSION PROTEIN NMRA FAMILY MEMBER"/>
    <property type="match status" value="1"/>
</dbReference>
<dbReference type="InterPro" id="IPR008030">
    <property type="entry name" value="NmrA-like"/>
</dbReference>